<comment type="subcellular location">
    <subcellularLocation>
        <location evidence="2">Golgi apparatus</location>
        <location evidence="2">trans-Golgi network membrane</location>
        <topology evidence="2">Single-pass type I membrane protein</topology>
    </subcellularLocation>
</comment>
<dbReference type="GO" id="GO:0000730">
    <property type="term" value="P:DNA recombinase assembly"/>
    <property type="evidence" value="ECO:0007669"/>
    <property type="project" value="InterPro"/>
</dbReference>
<evidence type="ECO:0000256" key="24">
    <source>
        <dbReference type="SAM" id="MobiDB-lite"/>
    </source>
</evidence>
<evidence type="ECO:0000256" key="18">
    <source>
        <dbReference type="ARBA" id="ARBA00037042"/>
    </source>
</evidence>
<dbReference type="Gene3D" id="3.40.50.1820">
    <property type="entry name" value="alpha/beta hydrolase"/>
    <property type="match status" value="1"/>
</dbReference>
<evidence type="ECO:0000256" key="5">
    <source>
        <dbReference type="ARBA" id="ARBA00022645"/>
    </source>
</evidence>
<dbReference type="InterPro" id="IPR018202">
    <property type="entry name" value="Ser_caboxypep_ser_AS"/>
</dbReference>
<dbReference type="AlphaFoldDB" id="A0A8K0RGT1"/>
<dbReference type="EC" id="3.4.16.6" evidence="19"/>
<feature type="compositionally biased region" description="Polar residues" evidence="24">
    <location>
        <begin position="892"/>
        <end position="907"/>
    </location>
</feature>
<evidence type="ECO:0000313" key="27">
    <source>
        <dbReference type="Proteomes" id="UP000813461"/>
    </source>
</evidence>
<dbReference type="EMBL" id="JAGMVJ010000001">
    <property type="protein sequence ID" value="KAH7094560.1"/>
    <property type="molecule type" value="Genomic_DNA"/>
</dbReference>
<evidence type="ECO:0000256" key="12">
    <source>
        <dbReference type="ARBA" id="ARBA00022989"/>
    </source>
</evidence>
<dbReference type="GO" id="GO:0006312">
    <property type="term" value="P:mitotic recombination"/>
    <property type="evidence" value="ECO:0007669"/>
    <property type="project" value="TreeGrafter"/>
</dbReference>
<keyword evidence="9 25" id="KW-0732">Signal</keyword>
<dbReference type="NCBIfam" id="TIGR00607">
    <property type="entry name" value="rad52"/>
    <property type="match status" value="1"/>
</dbReference>
<dbReference type="PROSITE" id="PS00131">
    <property type="entry name" value="CARBOXYPEPT_SER_SER"/>
    <property type="match status" value="1"/>
</dbReference>
<dbReference type="GO" id="GO:0006508">
    <property type="term" value="P:proteolysis"/>
    <property type="evidence" value="ECO:0007669"/>
    <property type="project" value="UniProtKB-KW"/>
</dbReference>
<feature type="signal peptide" evidence="25">
    <location>
        <begin position="1"/>
        <end position="30"/>
    </location>
</feature>
<dbReference type="GO" id="GO:0006915">
    <property type="term" value="P:apoptotic process"/>
    <property type="evidence" value="ECO:0007669"/>
    <property type="project" value="UniProtKB-KW"/>
</dbReference>
<feature type="region of interest" description="Disordered" evidence="24">
    <location>
        <begin position="472"/>
        <end position="503"/>
    </location>
</feature>
<accession>A0A8K0RGT1</accession>
<comment type="similarity">
    <text evidence="3">Belongs to the RAD52 family.</text>
</comment>
<dbReference type="SUPFAM" id="SSF53474">
    <property type="entry name" value="alpha/beta-Hydrolases"/>
    <property type="match status" value="1"/>
</dbReference>
<dbReference type="GO" id="GO:0004185">
    <property type="term" value="F:serine-type carboxypeptidase activity"/>
    <property type="evidence" value="ECO:0007669"/>
    <property type="project" value="UniProtKB-EC"/>
</dbReference>
<evidence type="ECO:0000256" key="17">
    <source>
        <dbReference type="ARBA" id="ARBA00023204"/>
    </source>
</evidence>
<feature type="compositionally biased region" description="Low complexity" evidence="24">
    <location>
        <begin position="984"/>
        <end position="1000"/>
    </location>
</feature>
<dbReference type="FunFam" id="3.40.50.1820:FF:000121">
    <property type="entry name" value="Carboxypeptidase D"/>
    <property type="match status" value="1"/>
</dbReference>
<feature type="compositionally biased region" description="Low complexity" evidence="24">
    <location>
        <begin position="1198"/>
        <end position="1215"/>
    </location>
</feature>
<feature type="compositionally biased region" description="Low complexity" evidence="24">
    <location>
        <begin position="927"/>
        <end position="937"/>
    </location>
</feature>
<evidence type="ECO:0000256" key="22">
    <source>
        <dbReference type="ARBA" id="ARBA00042717"/>
    </source>
</evidence>
<dbReference type="FunFam" id="3.30.390.80:FF:000001">
    <property type="entry name" value="DNA repair protein RAD52 homolog"/>
    <property type="match status" value="1"/>
</dbReference>
<feature type="region of interest" description="Disordered" evidence="24">
    <location>
        <begin position="579"/>
        <end position="625"/>
    </location>
</feature>
<keyword evidence="8" id="KW-0053">Apoptosis</keyword>
<feature type="compositionally biased region" description="Gly residues" evidence="24">
    <location>
        <begin position="917"/>
        <end position="926"/>
    </location>
</feature>
<dbReference type="PANTHER" id="PTHR12132">
    <property type="entry name" value="DNA REPAIR AND RECOMBINATION PROTEIN RAD52, RAD59"/>
    <property type="match status" value="1"/>
</dbReference>
<evidence type="ECO:0000256" key="3">
    <source>
        <dbReference type="ARBA" id="ARBA00006638"/>
    </source>
</evidence>
<keyword evidence="15" id="KW-0233">DNA recombination</keyword>
<keyword evidence="14" id="KW-0472">Membrane</keyword>
<evidence type="ECO:0000256" key="16">
    <source>
        <dbReference type="ARBA" id="ARBA00023180"/>
    </source>
</evidence>
<feature type="compositionally biased region" description="Polar residues" evidence="24">
    <location>
        <begin position="946"/>
        <end position="964"/>
    </location>
</feature>
<keyword evidence="5" id="KW-0121">Carboxypeptidase</keyword>
<evidence type="ECO:0000256" key="1">
    <source>
        <dbReference type="ARBA" id="ARBA00001003"/>
    </source>
</evidence>
<evidence type="ECO:0000256" key="7">
    <source>
        <dbReference type="ARBA" id="ARBA00022692"/>
    </source>
</evidence>
<dbReference type="PRINTS" id="PR00724">
    <property type="entry name" value="CRBOXYPTASEC"/>
</dbReference>
<dbReference type="InterPro" id="IPR001563">
    <property type="entry name" value="Peptidase_S10"/>
</dbReference>
<evidence type="ECO:0000256" key="8">
    <source>
        <dbReference type="ARBA" id="ARBA00022703"/>
    </source>
</evidence>
<feature type="compositionally biased region" description="Basic and acidic residues" evidence="24">
    <location>
        <begin position="602"/>
        <end position="611"/>
    </location>
</feature>
<keyword evidence="12" id="KW-1133">Transmembrane helix</keyword>
<dbReference type="PANTHER" id="PTHR12132:SF1">
    <property type="entry name" value="DNA REPAIR PROTEIN RAD52 HOMOLOG"/>
    <property type="match status" value="1"/>
</dbReference>
<dbReference type="Proteomes" id="UP000813461">
    <property type="component" value="Unassembled WGS sequence"/>
</dbReference>
<comment type="caution">
    <text evidence="26">The sequence shown here is derived from an EMBL/GenBank/DDBJ whole genome shotgun (WGS) entry which is preliminary data.</text>
</comment>
<comment type="catalytic activity">
    <reaction evidence="1">
        <text>Preferential release of a C-terminal arginine or lysine residue.</text>
        <dbReference type="EC" id="3.4.16.6"/>
    </reaction>
</comment>
<feature type="compositionally biased region" description="Low complexity" evidence="24">
    <location>
        <begin position="1019"/>
        <end position="1032"/>
    </location>
</feature>
<evidence type="ECO:0000256" key="19">
    <source>
        <dbReference type="ARBA" id="ARBA00038895"/>
    </source>
</evidence>
<keyword evidence="16" id="KW-0325">Glycoprotein</keyword>
<evidence type="ECO:0000256" key="23">
    <source>
        <dbReference type="ARBA" id="ARBA00077224"/>
    </source>
</evidence>
<dbReference type="GO" id="GO:0003697">
    <property type="term" value="F:single-stranded DNA binding"/>
    <property type="evidence" value="ECO:0007669"/>
    <property type="project" value="UniProtKB-ARBA"/>
</dbReference>
<evidence type="ECO:0000256" key="14">
    <source>
        <dbReference type="ARBA" id="ARBA00023136"/>
    </source>
</evidence>
<dbReference type="InterPro" id="IPR029058">
    <property type="entry name" value="AB_hydrolase_fold"/>
</dbReference>
<organism evidence="26 27">
    <name type="scientific">Paraphoma chrysanthemicola</name>
    <dbReference type="NCBI Taxonomy" id="798071"/>
    <lineage>
        <taxon>Eukaryota</taxon>
        <taxon>Fungi</taxon>
        <taxon>Dikarya</taxon>
        <taxon>Ascomycota</taxon>
        <taxon>Pezizomycotina</taxon>
        <taxon>Dothideomycetes</taxon>
        <taxon>Pleosporomycetidae</taxon>
        <taxon>Pleosporales</taxon>
        <taxon>Pleosporineae</taxon>
        <taxon>Phaeosphaeriaceae</taxon>
        <taxon>Paraphoma</taxon>
    </lineage>
</organism>
<evidence type="ECO:0000256" key="15">
    <source>
        <dbReference type="ARBA" id="ARBA00023172"/>
    </source>
</evidence>
<gene>
    <name evidence="26" type="ORF">FB567DRAFT_622963</name>
</gene>
<dbReference type="Pfam" id="PF04098">
    <property type="entry name" value="Rad52_Rad22"/>
    <property type="match status" value="1"/>
</dbReference>
<feature type="chain" id="PRO_5035434848" description="Pheromone-processing carboxypeptidase KEX1" evidence="25">
    <location>
        <begin position="31"/>
        <end position="1215"/>
    </location>
</feature>
<keyword evidence="27" id="KW-1185">Reference proteome</keyword>
<feature type="region of interest" description="Disordered" evidence="24">
    <location>
        <begin position="886"/>
        <end position="1215"/>
    </location>
</feature>
<feature type="compositionally biased region" description="Basic and acidic residues" evidence="24">
    <location>
        <begin position="1072"/>
        <end position="1093"/>
    </location>
</feature>
<evidence type="ECO:0000256" key="21">
    <source>
        <dbReference type="ARBA" id="ARBA00040628"/>
    </source>
</evidence>
<reference evidence="26" key="1">
    <citation type="journal article" date="2021" name="Nat. Commun.">
        <title>Genetic determinants of endophytism in the Arabidopsis root mycobiome.</title>
        <authorList>
            <person name="Mesny F."/>
            <person name="Miyauchi S."/>
            <person name="Thiergart T."/>
            <person name="Pickel B."/>
            <person name="Atanasova L."/>
            <person name="Karlsson M."/>
            <person name="Huettel B."/>
            <person name="Barry K.W."/>
            <person name="Haridas S."/>
            <person name="Chen C."/>
            <person name="Bauer D."/>
            <person name="Andreopoulos W."/>
            <person name="Pangilinan J."/>
            <person name="LaButti K."/>
            <person name="Riley R."/>
            <person name="Lipzen A."/>
            <person name="Clum A."/>
            <person name="Drula E."/>
            <person name="Henrissat B."/>
            <person name="Kohler A."/>
            <person name="Grigoriev I.V."/>
            <person name="Martin F.M."/>
            <person name="Hacquard S."/>
        </authorList>
    </citation>
    <scope>NUCLEOTIDE SEQUENCE</scope>
    <source>
        <strain evidence="26">MPI-SDFR-AT-0120</strain>
    </source>
</reference>
<dbReference type="Gene3D" id="3.30.390.80">
    <property type="entry name" value="DNA repair protein Rad52/59/22"/>
    <property type="match status" value="1"/>
</dbReference>
<dbReference type="SUPFAM" id="SSF54768">
    <property type="entry name" value="dsRNA-binding domain-like"/>
    <property type="match status" value="1"/>
</dbReference>
<comment type="similarity">
    <text evidence="4">Belongs to the peptidase S10 family.</text>
</comment>
<dbReference type="GO" id="GO:0045002">
    <property type="term" value="P:double-strand break repair via single-strand annealing"/>
    <property type="evidence" value="ECO:0007669"/>
    <property type="project" value="InterPro"/>
</dbReference>
<evidence type="ECO:0000256" key="25">
    <source>
        <dbReference type="SAM" id="SignalP"/>
    </source>
</evidence>
<evidence type="ECO:0000256" key="20">
    <source>
        <dbReference type="ARBA" id="ARBA00040403"/>
    </source>
</evidence>
<dbReference type="OrthoDB" id="443318at2759"/>
<dbReference type="InterPro" id="IPR042525">
    <property type="entry name" value="Rad52_Rad59_Rad22_sf"/>
</dbReference>
<proteinExistence type="inferred from homology"/>
<dbReference type="GO" id="GO:0005794">
    <property type="term" value="C:Golgi apparatus"/>
    <property type="evidence" value="ECO:0007669"/>
    <property type="project" value="UniProtKB-SubCell"/>
</dbReference>
<feature type="compositionally biased region" description="Acidic residues" evidence="24">
    <location>
        <begin position="579"/>
        <end position="590"/>
    </location>
</feature>
<comment type="function">
    <text evidence="18">Protease with a carboxypeptidase B-like function involved in the C-terminal processing of the lysine and arginine residues from protein precursors. Promotes cell fusion and is involved in the programmed cell death.</text>
</comment>
<sequence>MLHTSTTSRWRTALVGALVATVSLLPSAVADKTQADYFIHDLPGAPEGPLLKMHAGHIEVDAAHNSNLFFWHYQNRHIADRQRTVLWLNGGPGCSSMDGAMMEVGPYRVREGGNLEYNNGSWDEFANLLFVDQPVGTGFSYVNTDSYLTDLDQMADHMMTFLEKWFALFPEYEHDDLYIAGESYAGQHIPYIARAILNRNKNQAKRQWNLKGLLIGNGWMSPVDQYLAYLPFAYQNGMLQADTDAARRVEQQQAICIKKLNDGGHNHVDTSECEQIMVNILEETKDRKADRMNQCVNMYDIRLRDDASCGMNWPPDLSDVTPYLRRPDVIQALNINSDKKTGWSECNGAVSGHFRAKNSEPTVKFMPELLAQVPVLLFSGDKDFICNHMGTEAMIENMSWNGGKGFELSSGVWAPKQDWTFEGEPAGTYQEVRNLTYVVFYNSSHMVPFDYPRRTRDMLDRFMQVDISAIGGNPSDSRIDGEKGPLTSVGDHPNSTQAEEDKTKQLKEAEWKAYYRSGEVVLVILIIVAAAWGIFLWRSRRANSTYKGDDSDEGRESLLTGMGLDNFRRRERRQDIEAADFDERELDDLDDGPKKSTNGYKEVNEKDRHPANDSTPGDQYHGGNVTNPFDERVVNYFTASEIATLQSRLNKQLGPEYISTRPGNGGGKVAYLEGNKAIALANEVFGFNGWSSSLGQVQIDYVDEHQNGKVSLGLSIVVRITLKDGTYHEDIGYGSIENGKGKAASFEKAKKEAATDGLKRALRTFGNVLGNCLYDKEYLKKVQAMKVKPIKFAEDNLYRHADFAPPPQDGQALVKREPQRTPMRPNQVLRTRTEHLGDSFNAEFDDEFDGNLFDGVDVSEAHGDEVSFETGSAPTEAELKAIQGRRLANGPNGVSSARTSPIRQTHPPQQPVPRGSGANGISGQGGVQHQQQQRPNQAPGRPMPNGQMQRQPQTPVPHQNQARPEQNRARMAPPTTDTHTASRPPAQQQIAQQQPQGQPLRPTPPEVQQGSGQRPPPQAQATTAPSANQQPPSGRPPVGFVTSRAAELLQTAEGNLPINGLPTFNPHVESPIPKEQRTPGFDRNRSAPVKRETVGAPPAPPPAAQPASSSRPSGPVPSRPTNFVNPQQDLNRRIGMPGAPYAMSPSANRGAYKPPTFANGAAGVKRERPPLQDVSNQGPNGASGAGEGPDVKRQRVEAATTGTGAENAGPGAVGT</sequence>
<dbReference type="InterPro" id="IPR007232">
    <property type="entry name" value="Rad52_Rad59_Rad22"/>
</dbReference>
<dbReference type="InterPro" id="IPR004585">
    <property type="entry name" value="DNA_recomb/repair_Rad52"/>
</dbReference>
<evidence type="ECO:0000313" key="26">
    <source>
        <dbReference type="EMBL" id="KAH7094560.1"/>
    </source>
</evidence>
<evidence type="ECO:0000256" key="4">
    <source>
        <dbReference type="ARBA" id="ARBA00009431"/>
    </source>
</evidence>
<dbReference type="GO" id="GO:0005634">
    <property type="term" value="C:nucleus"/>
    <property type="evidence" value="ECO:0007669"/>
    <property type="project" value="InterPro"/>
</dbReference>
<evidence type="ECO:0000256" key="10">
    <source>
        <dbReference type="ARBA" id="ARBA00022763"/>
    </source>
</evidence>
<keyword evidence="10" id="KW-0227">DNA damage</keyword>
<dbReference type="Pfam" id="PF00450">
    <property type="entry name" value="Peptidase_S10"/>
    <property type="match status" value="1"/>
</dbReference>
<protein>
    <recommendedName>
        <fullName evidence="21">Pheromone-processing carboxypeptidase KEX1</fullName>
        <ecNumber evidence="19">3.4.16.6</ecNumber>
    </recommendedName>
    <alternativeName>
        <fullName evidence="22">Carboxypeptidase D</fullName>
    </alternativeName>
    <alternativeName>
        <fullName evidence="20">Pheromone-processing carboxypeptidase kex1</fullName>
    </alternativeName>
    <alternativeName>
        <fullName evidence="23">RAD52 homolog</fullName>
    </alternativeName>
</protein>
<evidence type="ECO:0000256" key="11">
    <source>
        <dbReference type="ARBA" id="ARBA00022801"/>
    </source>
</evidence>
<keyword evidence="11 26" id="KW-0378">Hydrolase</keyword>
<evidence type="ECO:0000256" key="2">
    <source>
        <dbReference type="ARBA" id="ARBA00004393"/>
    </source>
</evidence>
<keyword evidence="13" id="KW-0333">Golgi apparatus</keyword>
<dbReference type="InterPro" id="IPR041247">
    <property type="entry name" value="Rad52_fam"/>
</dbReference>
<evidence type="ECO:0000256" key="13">
    <source>
        <dbReference type="ARBA" id="ARBA00023034"/>
    </source>
</evidence>
<keyword evidence="6" id="KW-0645">Protease</keyword>
<name>A0A8K0RGT1_9PLEO</name>
<keyword evidence="7" id="KW-0812">Transmembrane</keyword>
<evidence type="ECO:0000256" key="6">
    <source>
        <dbReference type="ARBA" id="ARBA00022670"/>
    </source>
</evidence>
<evidence type="ECO:0000256" key="9">
    <source>
        <dbReference type="ARBA" id="ARBA00022729"/>
    </source>
</evidence>
<keyword evidence="17" id="KW-0234">DNA repair</keyword>